<reference evidence="1" key="1">
    <citation type="submission" date="2023-07" db="EMBL/GenBank/DDBJ databases">
        <title>Black Yeasts Isolated from many extreme environments.</title>
        <authorList>
            <person name="Coleine C."/>
            <person name="Stajich J.E."/>
            <person name="Selbmann L."/>
        </authorList>
    </citation>
    <scope>NUCLEOTIDE SEQUENCE</scope>
    <source>
        <strain evidence="1">CCFEE 5714</strain>
    </source>
</reference>
<evidence type="ECO:0000313" key="2">
    <source>
        <dbReference type="Proteomes" id="UP001281147"/>
    </source>
</evidence>
<name>A0ACC3NG67_9PEZI</name>
<proteinExistence type="predicted"/>
<dbReference type="EMBL" id="JAUTXU010000045">
    <property type="protein sequence ID" value="KAK3716008.1"/>
    <property type="molecule type" value="Genomic_DNA"/>
</dbReference>
<organism evidence="1 2">
    <name type="scientific">Vermiconidia calcicola</name>
    <dbReference type="NCBI Taxonomy" id="1690605"/>
    <lineage>
        <taxon>Eukaryota</taxon>
        <taxon>Fungi</taxon>
        <taxon>Dikarya</taxon>
        <taxon>Ascomycota</taxon>
        <taxon>Pezizomycotina</taxon>
        <taxon>Dothideomycetes</taxon>
        <taxon>Dothideomycetidae</taxon>
        <taxon>Mycosphaerellales</taxon>
        <taxon>Extremaceae</taxon>
        <taxon>Vermiconidia</taxon>
    </lineage>
</organism>
<accession>A0ACC3NG67</accession>
<gene>
    <name evidence="1" type="ORF">LTR37_006738</name>
</gene>
<keyword evidence="2" id="KW-1185">Reference proteome</keyword>
<comment type="caution">
    <text evidence="1">The sequence shown here is derived from an EMBL/GenBank/DDBJ whole genome shotgun (WGS) entry which is preliminary data.</text>
</comment>
<protein>
    <submittedName>
        <fullName evidence="1">Uncharacterized protein</fullName>
    </submittedName>
</protein>
<evidence type="ECO:0000313" key="1">
    <source>
        <dbReference type="EMBL" id="KAK3716008.1"/>
    </source>
</evidence>
<dbReference type="Proteomes" id="UP001281147">
    <property type="component" value="Unassembled WGS sequence"/>
</dbReference>
<sequence>MSLVERDRLHTISTNIAYLSQFDERPAYHILTPQTSNLITCSSKKVADTTKALPKIWTGPQNEANRPPVGKMGIPFSREINAAFEQVTPLVQSAYEVLETTKNIALILMGIQILTVILLSMILLCLIGLLFTLNPELARERQLLVTPVLKWLASWSVTSSGFRRFIAGALVGVFGIAGFGFLFYIYYMRNVEDATIENQAGDDEENESLKQGKDVEAIKRGESKQ</sequence>